<keyword evidence="2" id="KW-1185">Reference proteome</keyword>
<evidence type="ECO:0000313" key="1">
    <source>
        <dbReference type="EMBL" id="KAG2303900.1"/>
    </source>
</evidence>
<name>A0A8X7V594_BRACI</name>
<gene>
    <name evidence="1" type="ORF">Bca52824_032551</name>
</gene>
<dbReference type="EMBL" id="JAAMPC010000007">
    <property type="protein sequence ID" value="KAG2303900.1"/>
    <property type="molecule type" value="Genomic_DNA"/>
</dbReference>
<organism evidence="1 2">
    <name type="scientific">Brassica carinata</name>
    <name type="common">Ethiopian mustard</name>
    <name type="synonym">Abyssinian cabbage</name>
    <dbReference type="NCBI Taxonomy" id="52824"/>
    <lineage>
        <taxon>Eukaryota</taxon>
        <taxon>Viridiplantae</taxon>
        <taxon>Streptophyta</taxon>
        <taxon>Embryophyta</taxon>
        <taxon>Tracheophyta</taxon>
        <taxon>Spermatophyta</taxon>
        <taxon>Magnoliopsida</taxon>
        <taxon>eudicotyledons</taxon>
        <taxon>Gunneridae</taxon>
        <taxon>Pentapetalae</taxon>
        <taxon>rosids</taxon>
        <taxon>malvids</taxon>
        <taxon>Brassicales</taxon>
        <taxon>Brassicaceae</taxon>
        <taxon>Brassiceae</taxon>
        <taxon>Brassica</taxon>
    </lineage>
</organism>
<dbReference type="Proteomes" id="UP000886595">
    <property type="component" value="Unassembled WGS sequence"/>
</dbReference>
<evidence type="ECO:0000313" key="2">
    <source>
        <dbReference type="Proteomes" id="UP000886595"/>
    </source>
</evidence>
<reference evidence="1 2" key="1">
    <citation type="submission" date="2020-02" db="EMBL/GenBank/DDBJ databases">
        <authorList>
            <person name="Ma Q."/>
            <person name="Huang Y."/>
            <person name="Song X."/>
            <person name="Pei D."/>
        </authorList>
    </citation>
    <scope>NUCLEOTIDE SEQUENCE [LARGE SCALE GENOMIC DNA]</scope>
    <source>
        <strain evidence="1">Sxm20200214</strain>
        <tissue evidence="1">Leaf</tissue>
    </source>
</reference>
<comment type="caution">
    <text evidence="1">The sequence shown here is derived from an EMBL/GenBank/DDBJ whole genome shotgun (WGS) entry which is preliminary data.</text>
</comment>
<protein>
    <submittedName>
        <fullName evidence="1">Uncharacterized protein</fullName>
    </submittedName>
</protein>
<sequence>MKTSPSRTASSSSPLQTEIAIMISCPIMFSDLKCGRASQSVVTHVLRFGRRATSKREDKSWG</sequence>
<proteinExistence type="predicted"/>
<dbReference type="AlphaFoldDB" id="A0A8X7V594"/>
<accession>A0A8X7V594</accession>